<evidence type="ECO:0000313" key="2">
    <source>
        <dbReference type="EMBL" id="QBQ97962.1"/>
    </source>
</evidence>
<protein>
    <submittedName>
        <fullName evidence="2">Alpha/beta hydrolase</fullName>
    </submittedName>
</protein>
<dbReference type="InterPro" id="IPR000073">
    <property type="entry name" value="AB_hydrolase_1"/>
</dbReference>
<reference evidence="2 3" key="1">
    <citation type="submission" date="2019-03" db="EMBL/GenBank/DDBJ databases">
        <title>Paraburkholderia sp. 7MH5, isolated from subtropical forest soil.</title>
        <authorList>
            <person name="Gao Z.-H."/>
            <person name="Qiu L.-H."/>
        </authorList>
    </citation>
    <scope>NUCLEOTIDE SEQUENCE [LARGE SCALE GENOMIC DNA]</scope>
    <source>
        <strain evidence="2 3">7MH5</strain>
    </source>
</reference>
<dbReference type="GO" id="GO:0016787">
    <property type="term" value="F:hydrolase activity"/>
    <property type="evidence" value="ECO:0007669"/>
    <property type="project" value="UniProtKB-KW"/>
</dbReference>
<dbReference type="InterPro" id="IPR029058">
    <property type="entry name" value="AB_hydrolase_fold"/>
</dbReference>
<dbReference type="Gene3D" id="3.40.50.1820">
    <property type="entry name" value="alpha/beta hydrolase"/>
    <property type="match status" value="1"/>
</dbReference>
<organism evidence="2 3">
    <name type="scientific">Paraburkholderia pallida</name>
    <dbReference type="NCBI Taxonomy" id="2547399"/>
    <lineage>
        <taxon>Bacteria</taxon>
        <taxon>Pseudomonadati</taxon>
        <taxon>Pseudomonadota</taxon>
        <taxon>Betaproteobacteria</taxon>
        <taxon>Burkholderiales</taxon>
        <taxon>Burkholderiaceae</taxon>
        <taxon>Paraburkholderia</taxon>
    </lineage>
</organism>
<accession>A0A4V1AZ42</accession>
<keyword evidence="2" id="KW-0378">Hydrolase</keyword>
<dbReference type="OrthoDB" id="5297561at2"/>
<dbReference type="SUPFAM" id="SSF53474">
    <property type="entry name" value="alpha/beta-Hydrolases"/>
    <property type="match status" value="1"/>
</dbReference>
<feature type="domain" description="AB hydrolase-1" evidence="1">
    <location>
        <begin position="27"/>
        <end position="264"/>
    </location>
</feature>
<evidence type="ECO:0000259" key="1">
    <source>
        <dbReference type="Pfam" id="PF12697"/>
    </source>
</evidence>
<dbReference type="GO" id="GO:0016020">
    <property type="term" value="C:membrane"/>
    <property type="evidence" value="ECO:0007669"/>
    <property type="project" value="TreeGrafter"/>
</dbReference>
<dbReference type="Proteomes" id="UP000295727">
    <property type="component" value="Chromosome 1"/>
</dbReference>
<proteinExistence type="predicted"/>
<keyword evidence="3" id="KW-1185">Reference proteome</keyword>
<dbReference type="EMBL" id="CP038148">
    <property type="protein sequence ID" value="QBQ97962.1"/>
    <property type="molecule type" value="Genomic_DNA"/>
</dbReference>
<dbReference type="PANTHER" id="PTHR43798">
    <property type="entry name" value="MONOACYLGLYCEROL LIPASE"/>
    <property type="match status" value="1"/>
</dbReference>
<gene>
    <name evidence="2" type="ORF">E1956_12770</name>
</gene>
<dbReference type="InterPro" id="IPR050266">
    <property type="entry name" value="AB_hydrolase_sf"/>
</dbReference>
<evidence type="ECO:0000313" key="3">
    <source>
        <dbReference type="Proteomes" id="UP000295727"/>
    </source>
</evidence>
<dbReference type="InterPro" id="IPR000639">
    <property type="entry name" value="Epox_hydrolase-like"/>
</dbReference>
<name>A0A4V1AZ42_9BURK</name>
<dbReference type="RefSeq" id="WP_134749338.1">
    <property type="nucleotide sequence ID" value="NZ_CP038148.1"/>
</dbReference>
<dbReference type="Pfam" id="PF12697">
    <property type="entry name" value="Abhydrolase_6"/>
    <property type="match status" value="1"/>
</dbReference>
<dbReference type="KEGG" id="ppai:E1956_12770"/>
<sequence length="280" mass="29323">MIVDVAGKTVYAYTGGRPFDPARPVAVFVHGAQHDHSVWALQSRYLAHHGFSVLAVDLPGHMRSAGPALTSIGALADWLDALLAALKVDKAFVAGHSMGSLVALEFAARHPERAAAIALLATAIPMAVSPALLEAAREREPEAIALVNAWSHSTLAAKPSSPGPGFWLRGMNRRLMEHVAASGEPQLFHTDFAACNAYADGLASAARVRCPVRLIVGQRDMMTPPRAAGALAKALAQAGVTVDTVTLDAGHALMTEQPDATLDALYGFAVQHGPRIVGNG</sequence>
<dbReference type="PANTHER" id="PTHR43798:SF33">
    <property type="entry name" value="HYDROLASE, PUTATIVE (AFU_ORTHOLOGUE AFUA_2G14860)-RELATED"/>
    <property type="match status" value="1"/>
</dbReference>
<dbReference type="PRINTS" id="PR00412">
    <property type="entry name" value="EPOXHYDRLASE"/>
</dbReference>
<dbReference type="AlphaFoldDB" id="A0A4V1AZ42"/>
<dbReference type="PRINTS" id="PR00111">
    <property type="entry name" value="ABHYDROLASE"/>
</dbReference>